<evidence type="ECO:0000256" key="9">
    <source>
        <dbReference type="ARBA" id="ARBA00022989"/>
    </source>
</evidence>
<evidence type="ECO:0000256" key="4">
    <source>
        <dbReference type="ARBA" id="ARBA00020268"/>
    </source>
</evidence>
<feature type="transmembrane region" description="Helical" evidence="13">
    <location>
        <begin position="346"/>
        <end position="369"/>
    </location>
</feature>
<feature type="transmembrane region" description="Helical" evidence="13">
    <location>
        <begin position="42"/>
        <end position="67"/>
    </location>
</feature>
<keyword evidence="5" id="KW-0813">Transport</keyword>
<dbReference type="GO" id="GO:0042910">
    <property type="term" value="F:xenobiotic transmembrane transporter activity"/>
    <property type="evidence" value="ECO:0007669"/>
    <property type="project" value="InterPro"/>
</dbReference>
<feature type="transmembrane region" description="Helical" evidence="13">
    <location>
        <begin position="163"/>
        <end position="184"/>
    </location>
</feature>
<dbReference type="PANTHER" id="PTHR43298">
    <property type="entry name" value="MULTIDRUG RESISTANCE PROTEIN NORM-RELATED"/>
    <property type="match status" value="1"/>
</dbReference>
<keyword evidence="9 13" id="KW-1133">Transmembrane helix</keyword>
<evidence type="ECO:0000256" key="8">
    <source>
        <dbReference type="ARBA" id="ARBA00022692"/>
    </source>
</evidence>
<feature type="transmembrane region" description="Helical" evidence="13">
    <location>
        <begin position="118"/>
        <end position="141"/>
    </location>
</feature>
<dbReference type="InterPro" id="IPR002528">
    <property type="entry name" value="MATE_fam"/>
</dbReference>
<dbReference type="GO" id="GO:0005886">
    <property type="term" value="C:plasma membrane"/>
    <property type="evidence" value="ECO:0007669"/>
    <property type="project" value="UniProtKB-SubCell"/>
</dbReference>
<feature type="transmembrane region" description="Helical" evidence="13">
    <location>
        <begin position="381"/>
        <end position="398"/>
    </location>
</feature>
<comment type="caution">
    <text evidence="14">The sequence shown here is derived from an EMBL/GenBank/DDBJ whole genome shotgun (WGS) entry which is preliminary data.</text>
</comment>
<proteinExistence type="inferred from homology"/>
<comment type="subcellular location">
    <subcellularLocation>
        <location evidence="2">Cell membrane</location>
        <topology evidence="2">Multi-pass membrane protein</topology>
    </subcellularLocation>
</comment>
<sequence length="477" mass="52268">MRRDREKLNGEKKRSPLIREGSRIDRLLDRQFGSSMFSWRQIFSMLTPLIMDSFFICLIGMLTTAMISSSSQESVSAVSLVSPLYMMIYAVYNAISAGGTVVVAQFKGKGEVERMKSAAGQLLFATPLSAIVACVILVAFADPLVHFLFAGVEETVLVKAENYLIGMAISMIFLAVYMSGFAVFRGLGETKICLHLTIIINLLHFLASFVFINMMRLDIMGSALSLNLARLVGGVAAVWMLLSPKSVLRVQACHVFRIDKKIIREIFRIGIPFGMEQLFMNGGSMLVQIYIARLGTMNVAANAVANSAYSLLYAAPSAVATLAVTVVGQCVGAGDRDLARRYGKGMVKLGTGINVVALAVLLPLLPLILKLYQAPDNTLTMIYTVLAIAAVCMPFFWTPSNTLPSVLRSAGDASFSSYFSLVTMWVIRVGLGYVFAIPLGLGLPGVWICMCLEWAVRTAVFWKRFSGDKWLSHYQED</sequence>
<feature type="transmembrane region" description="Helical" evidence="13">
    <location>
        <begin position="410"/>
        <end position="427"/>
    </location>
</feature>
<protein>
    <recommendedName>
        <fullName evidence="4">Probable multidrug resistance protein NorM</fullName>
    </recommendedName>
    <alternativeName>
        <fullName evidence="12">Multidrug-efflux transporter</fullName>
    </alternativeName>
</protein>
<dbReference type="EMBL" id="DWXE01000040">
    <property type="protein sequence ID" value="HJB91907.1"/>
    <property type="molecule type" value="Genomic_DNA"/>
</dbReference>
<feature type="transmembrane region" description="Helical" evidence="13">
    <location>
        <begin position="269"/>
        <end position="291"/>
    </location>
</feature>
<evidence type="ECO:0000256" key="6">
    <source>
        <dbReference type="ARBA" id="ARBA00022449"/>
    </source>
</evidence>
<reference evidence="14" key="2">
    <citation type="submission" date="2021-04" db="EMBL/GenBank/DDBJ databases">
        <authorList>
            <person name="Gilroy R."/>
        </authorList>
    </citation>
    <scope>NUCLEOTIDE SEQUENCE</scope>
    <source>
        <strain evidence="14">USAMLcec3-2134</strain>
    </source>
</reference>
<comment type="function">
    <text evidence="1">Multidrug efflux pump.</text>
</comment>
<organism evidence="14 15">
    <name type="scientific">Candidatus Eisenbergiella merdigallinarum</name>
    <dbReference type="NCBI Taxonomy" id="2838552"/>
    <lineage>
        <taxon>Bacteria</taxon>
        <taxon>Bacillati</taxon>
        <taxon>Bacillota</taxon>
        <taxon>Clostridia</taxon>
        <taxon>Lachnospirales</taxon>
        <taxon>Lachnospiraceae</taxon>
        <taxon>Eisenbergiella</taxon>
    </lineage>
</organism>
<dbReference type="Pfam" id="PF01554">
    <property type="entry name" value="MatE"/>
    <property type="match status" value="2"/>
</dbReference>
<evidence type="ECO:0000256" key="7">
    <source>
        <dbReference type="ARBA" id="ARBA00022475"/>
    </source>
</evidence>
<keyword evidence="10" id="KW-0406">Ion transport</keyword>
<dbReference type="InterPro" id="IPR048279">
    <property type="entry name" value="MdtK-like"/>
</dbReference>
<dbReference type="NCBIfam" id="TIGR00797">
    <property type="entry name" value="matE"/>
    <property type="match status" value="1"/>
</dbReference>
<feature type="transmembrane region" description="Helical" evidence="13">
    <location>
        <begin position="196"/>
        <end position="216"/>
    </location>
</feature>
<evidence type="ECO:0000256" key="11">
    <source>
        <dbReference type="ARBA" id="ARBA00023136"/>
    </source>
</evidence>
<gene>
    <name evidence="14" type="ORF">H9763_10665</name>
</gene>
<dbReference type="PIRSF" id="PIRSF006603">
    <property type="entry name" value="DinF"/>
    <property type="match status" value="1"/>
</dbReference>
<evidence type="ECO:0000256" key="10">
    <source>
        <dbReference type="ARBA" id="ARBA00023065"/>
    </source>
</evidence>
<dbReference type="AlphaFoldDB" id="A0A9D2MS69"/>
<dbReference type="GO" id="GO:0006811">
    <property type="term" value="P:monoatomic ion transport"/>
    <property type="evidence" value="ECO:0007669"/>
    <property type="project" value="UniProtKB-KW"/>
</dbReference>
<feature type="transmembrane region" description="Helical" evidence="13">
    <location>
        <begin position="228"/>
        <end position="248"/>
    </location>
</feature>
<evidence type="ECO:0000313" key="14">
    <source>
        <dbReference type="EMBL" id="HJB91907.1"/>
    </source>
</evidence>
<feature type="transmembrane region" description="Helical" evidence="13">
    <location>
        <begin position="87"/>
        <end position="106"/>
    </location>
</feature>
<keyword evidence="7" id="KW-1003">Cell membrane</keyword>
<accession>A0A9D2MS69</accession>
<evidence type="ECO:0000256" key="2">
    <source>
        <dbReference type="ARBA" id="ARBA00004651"/>
    </source>
</evidence>
<evidence type="ECO:0000256" key="13">
    <source>
        <dbReference type="SAM" id="Phobius"/>
    </source>
</evidence>
<evidence type="ECO:0000256" key="1">
    <source>
        <dbReference type="ARBA" id="ARBA00003408"/>
    </source>
</evidence>
<evidence type="ECO:0000256" key="12">
    <source>
        <dbReference type="ARBA" id="ARBA00031636"/>
    </source>
</evidence>
<feature type="transmembrane region" description="Helical" evidence="13">
    <location>
        <begin position="311"/>
        <end position="334"/>
    </location>
</feature>
<feature type="transmembrane region" description="Helical" evidence="13">
    <location>
        <begin position="433"/>
        <end position="456"/>
    </location>
</feature>
<evidence type="ECO:0000256" key="3">
    <source>
        <dbReference type="ARBA" id="ARBA00010199"/>
    </source>
</evidence>
<reference evidence="14" key="1">
    <citation type="journal article" date="2021" name="PeerJ">
        <title>Extensive microbial diversity within the chicken gut microbiome revealed by metagenomics and culture.</title>
        <authorList>
            <person name="Gilroy R."/>
            <person name="Ravi A."/>
            <person name="Getino M."/>
            <person name="Pursley I."/>
            <person name="Horton D.L."/>
            <person name="Alikhan N.F."/>
            <person name="Baker D."/>
            <person name="Gharbi K."/>
            <person name="Hall N."/>
            <person name="Watson M."/>
            <person name="Adriaenssens E.M."/>
            <person name="Foster-Nyarko E."/>
            <person name="Jarju S."/>
            <person name="Secka A."/>
            <person name="Antonio M."/>
            <person name="Oren A."/>
            <person name="Chaudhuri R.R."/>
            <person name="La Ragione R."/>
            <person name="Hildebrand F."/>
            <person name="Pallen M.J."/>
        </authorList>
    </citation>
    <scope>NUCLEOTIDE SEQUENCE</scope>
    <source>
        <strain evidence="14">USAMLcec3-2134</strain>
    </source>
</reference>
<dbReference type="InterPro" id="IPR050222">
    <property type="entry name" value="MATE_MdtK"/>
</dbReference>
<dbReference type="Proteomes" id="UP000886883">
    <property type="component" value="Unassembled WGS sequence"/>
</dbReference>
<evidence type="ECO:0000256" key="5">
    <source>
        <dbReference type="ARBA" id="ARBA00022448"/>
    </source>
</evidence>
<evidence type="ECO:0000313" key="15">
    <source>
        <dbReference type="Proteomes" id="UP000886883"/>
    </source>
</evidence>
<dbReference type="PANTHER" id="PTHR43298:SF2">
    <property type="entry name" value="FMN_FAD EXPORTER YEEO-RELATED"/>
    <property type="match status" value="1"/>
</dbReference>
<dbReference type="GO" id="GO:0015297">
    <property type="term" value="F:antiporter activity"/>
    <property type="evidence" value="ECO:0007669"/>
    <property type="project" value="UniProtKB-KW"/>
</dbReference>
<comment type="similarity">
    <text evidence="3">Belongs to the multi antimicrobial extrusion (MATE) (TC 2.A.66.1) family.</text>
</comment>
<keyword evidence="6" id="KW-0050">Antiport</keyword>
<name>A0A9D2MS69_9FIRM</name>
<keyword evidence="11 13" id="KW-0472">Membrane</keyword>
<keyword evidence="8 13" id="KW-0812">Transmembrane</keyword>